<feature type="domain" description="DUF1232" evidence="6">
    <location>
        <begin position="35"/>
        <end position="69"/>
    </location>
</feature>
<proteinExistence type="predicted"/>
<accession>A0A1V2UVC4</accession>
<gene>
    <name evidence="7" type="ORF">AC058_13255</name>
</gene>
<dbReference type="RefSeq" id="WP_077169626.1">
    <property type="nucleotide sequence ID" value="NZ_LFZS01000008.1"/>
</dbReference>
<evidence type="ECO:0000259" key="6">
    <source>
        <dbReference type="Pfam" id="PF06803"/>
    </source>
</evidence>
<comment type="subcellular location">
    <subcellularLocation>
        <location evidence="1">Endomembrane system</location>
        <topology evidence="1">Multi-pass membrane protein</topology>
    </subcellularLocation>
</comment>
<evidence type="ECO:0000256" key="2">
    <source>
        <dbReference type="ARBA" id="ARBA00022692"/>
    </source>
</evidence>
<dbReference type="InterPro" id="IPR010652">
    <property type="entry name" value="DUF1232"/>
</dbReference>
<name>A0A1V2UVC4_9GAMM</name>
<evidence type="ECO:0000256" key="1">
    <source>
        <dbReference type="ARBA" id="ARBA00004127"/>
    </source>
</evidence>
<reference evidence="7 8" key="1">
    <citation type="submission" date="2015-07" db="EMBL/GenBank/DDBJ databases">
        <title>Acinetobacter yuneri, a novel member of Acinetobacter calcoaceticus-Acinetobacter baumannii complex isolated from clinical specimen.</title>
        <authorList>
            <person name="Yu Y."/>
        </authorList>
    </citation>
    <scope>NUCLEOTIDE SEQUENCE [LARGE SCALE GENOMIC DNA]</scope>
    <source>
        <strain evidence="7 8">A362</strain>
    </source>
</reference>
<organism evidence="7 8">
    <name type="scientific">Acinetobacter genomosp. 33YU</name>
    <dbReference type="NCBI Taxonomy" id="1675530"/>
    <lineage>
        <taxon>Bacteria</taxon>
        <taxon>Pseudomonadati</taxon>
        <taxon>Pseudomonadota</taxon>
        <taxon>Gammaproteobacteria</taxon>
        <taxon>Moraxellales</taxon>
        <taxon>Moraxellaceae</taxon>
        <taxon>Acinetobacter</taxon>
    </lineage>
</organism>
<evidence type="ECO:0000256" key="3">
    <source>
        <dbReference type="ARBA" id="ARBA00022989"/>
    </source>
</evidence>
<feature type="transmembrane region" description="Helical" evidence="5">
    <location>
        <begin position="55"/>
        <end position="76"/>
    </location>
</feature>
<evidence type="ECO:0000313" key="8">
    <source>
        <dbReference type="Proteomes" id="UP000189376"/>
    </source>
</evidence>
<evidence type="ECO:0000313" key="7">
    <source>
        <dbReference type="EMBL" id="ONN53847.1"/>
    </source>
</evidence>
<keyword evidence="2 5" id="KW-0812">Transmembrane</keyword>
<dbReference type="Pfam" id="PF06803">
    <property type="entry name" value="DUF1232"/>
    <property type="match status" value="1"/>
</dbReference>
<keyword evidence="4 5" id="KW-0472">Membrane</keyword>
<dbReference type="AlphaFoldDB" id="A0A1V2UVC4"/>
<sequence>MSWVQSLKEWAKRLRKQIIMLWFASRHPQMPWLPKVIAVVAVAYAFSPIDLIPDFIPILGFVDDAIILPILIWLALRFTPEQVIFDAEQQANEWLEEHEKAPRNYLVAVLIILIWITLAVMGYFYLGGGL</sequence>
<comment type="caution">
    <text evidence="7">The sequence shown here is derived from an EMBL/GenBank/DDBJ whole genome shotgun (WGS) entry which is preliminary data.</text>
</comment>
<keyword evidence="3 5" id="KW-1133">Transmembrane helix</keyword>
<dbReference type="Proteomes" id="UP000189376">
    <property type="component" value="Unassembled WGS sequence"/>
</dbReference>
<evidence type="ECO:0000256" key="4">
    <source>
        <dbReference type="ARBA" id="ARBA00023136"/>
    </source>
</evidence>
<dbReference type="GO" id="GO:0012505">
    <property type="term" value="C:endomembrane system"/>
    <property type="evidence" value="ECO:0007669"/>
    <property type="project" value="UniProtKB-SubCell"/>
</dbReference>
<keyword evidence="8" id="KW-1185">Reference proteome</keyword>
<feature type="transmembrane region" description="Helical" evidence="5">
    <location>
        <begin position="105"/>
        <end position="126"/>
    </location>
</feature>
<protein>
    <recommendedName>
        <fullName evidence="6">DUF1232 domain-containing protein</fullName>
    </recommendedName>
</protein>
<evidence type="ECO:0000256" key="5">
    <source>
        <dbReference type="SAM" id="Phobius"/>
    </source>
</evidence>
<dbReference type="EMBL" id="LFZS01000008">
    <property type="protein sequence ID" value="ONN53847.1"/>
    <property type="molecule type" value="Genomic_DNA"/>
</dbReference>